<dbReference type="AlphaFoldDB" id="A0A1I6KM26"/>
<dbReference type="OrthoDB" id="7064009at2"/>
<dbReference type="PANTHER" id="PTHR24321">
    <property type="entry name" value="DEHYDROGENASES, SHORT CHAIN"/>
    <property type="match status" value="1"/>
</dbReference>
<dbReference type="Gene3D" id="3.40.50.720">
    <property type="entry name" value="NAD(P)-binding Rossmann-like Domain"/>
    <property type="match status" value="1"/>
</dbReference>
<dbReference type="InterPro" id="IPR002347">
    <property type="entry name" value="SDR_fam"/>
</dbReference>
<dbReference type="Proteomes" id="UP000198824">
    <property type="component" value="Unassembled WGS sequence"/>
</dbReference>
<dbReference type="CDD" id="cd05233">
    <property type="entry name" value="SDR_c"/>
    <property type="match status" value="1"/>
</dbReference>
<dbReference type="InterPro" id="IPR036291">
    <property type="entry name" value="NAD(P)-bd_dom_sf"/>
</dbReference>
<dbReference type="PRINTS" id="PR00081">
    <property type="entry name" value="GDHRDH"/>
</dbReference>
<accession>A0A1I6KM26</accession>
<dbReference type="InterPro" id="IPR020904">
    <property type="entry name" value="Sc_DH/Rdtase_CS"/>
</dbReference>
<name>A0A1I6KM26_9SPHN</name>
<dbReference type="FunFam" id="3.40.50.720:FF:000084">
    <property type="entry name" value="Short-chain dehydrogenase reductase"/>
    <property type="match status" value="1"/>
</dbReference>
<organism evidence="3 4">
    <name type="scientific">Sphingomonas jatrophae</name>
    <dbReference type="NCBI Taxonomy" id="1166337"/>
    <lineage>
        <taxon>Bacteria</taxon>
        <taxon>Pseudomonadati</taxon>
        <taxon>Pseudomonadota</taxon>
        <taxon>Alphaproteobacteria</taxon>
        <taxon>Sphingomonadales</taxon>
        <taxon>Sphingomonadaceae</taxon>
        <taxon>Sphingomonas</taxon>
    </lineage>
</organism>
<dbReference type="GO" id="GO:0016491">
    <property type="term" value="F:oxidoreductase activity"/>
    <property type="evidence" value="ECO:0007669"/>
    <property type="project" value="UniProtKB-KW"/>
</dbReference>
<dbReference type="PANTHER" id="PTHR24321:SF14">
    <property type="entry name" value="SHORT-CHAIN TYPE DEHYDROGENASE_REDUCTASE BLR2146-RELATED"/>
    <property type="match status" value="1"/>
</dbReference>
<keyword evidence="4" id="KW-1185">Reference proteome</keyword>
<dbReference type="EMBL" id="FOZG01000001">
    <property type="protein sequence ID" value="SFR91940.1"/>
    <property type="molecule type" value="Genomic_DNA"/>
</dbReference>
<comment type="similarity">
    <text evidence="1">Belongs to the short-chain dehydrogenases/reductases (SDR) family.</text>
</comment>
<dbReference type="PROSITE" id="PS00061">
    <property type="entry name" value="ADH_SHORT"/>
    <property type="match status" value="1"/>
</dbReference>
<proteinExistence type="inferred from homology"/>
<evidence type="ECO:0000313" key="4">
    <source>
        <dbReference type="Proteomes" id="UP000198824"/>
    </source>
</evidence>
<keyword evidence="2" id="KW-0560">Oxidoreductase</keyword>
<evidence type="ECO:0000256" key="1">
    <source>
        <dbReference type="ARBA" id="ARBA00006484"/>
    </source>
</evidence>
<evidence type="ECO:0000256" key="2">
    <source>
        <dbReference type="ARBA" id="ARBA00023002"/>
    </source>
</evidence>
<dbReference type="SUPFAM" id="SSF51735">
    <property type="entry name" value="NAD(P)-binding Rossmann-fold domains"/>
    <property type="match status" value="1"/>
</dbReference>
<gene>
    <name evidence="3" type="ORF">SAMN05192580_1854</name>
</gene>
<sequence>MRNAGERHVTEQTGWGSCRRLVGKVAVVAGASTGIGRATALRLASEGAQVIAGSPAGEKAQIDSLIGEIIAQGGTAQGASFDATDDASLAALVDLAVGTYGGIDVFHANFADLRVIFEDSDAATVTDDVLDRTLEVNLKGMVRATRHAIPKLLERGGGAMIYTSSSASIVGEPVRPCYAIAKAGVNALVRHVASRWGREGVRANAVMPGLVVTPEKRETMPSDLQQQVLASGRSTRLGEVEDIAAMVAMLASRDGEWINGQSIAVDGGSTVS</sequence>
<protein>
    <submittedName>
        <fullName evidence="3">NAD(P)-dependent dehydrogenase, short-chain alcohol dehydrogenase family</fullName>
    </submittedName>
</protein>
<evidence type="ECO:0000313" key="3">
    <source>
        <dbReference type="EMBL" id="SFR91940.1"/>
    </source>
</evidence>
<dbReference type="STRING" id="1166337.SAMN05192580_1854"/>
<dbReference type="Pfam" id="PF13561">
    <property type="entry name" value="adh_short_C2"/>
    <property type="match status" value="1"/>
</dbReference>
<reference evidence="3 4" key="1">
    <citation type="submission" date="2016-10" db="EMBL/GenBank/DDBJ databases">
        <authorList>
            <person name="de Groot N.N."/>
        </authorList>
    </citation>
    <scope>NUCLEOTIDE SEQUENCE [LARGE SCALE GENOMIC DNA]</scope>
    <source>
        <strain evidence="3 4">S5-249</strain>
    </source>
</reference>